<keyword evidence="19" id="KW-1185">Reference proteome</keyword>
<evidence type="ECO:0000256" key="14">
    <source>
        <dbReference type="HAMAP-Rule" id="MF_00052"/>
    </source>
</evidence>
<feature type="binding site" evidence="14 15">
    <location>
        <position position="105"/>
    </location>
    <ligand>
        <name>a divalent metal cation</name>
        <dbReference type="ChEBI" id="CHEBI:60240"/>
    </ligand>
</feature>
<dbReference type="PANTHER" id="PTHR10954">
    <property type="entry name" value="RIBONUCLEASE H2 SUBUNIT A"/>
    <property type="match status" value="1"/>
</dbReference>
<dbReference type="HAMAP" id="MF_00052_B">
    <property type="entry name" value="RNase_HII_B"/>
    <property type="match status" value="1"/>
</dbReference>
<dbReference type="GO" id="GO:0030145">
    <property type="term" value="F:manganese ion binding"/>
    <property type="evidence" value="ECO:0007669"/>
    <property type="project" value="UniProtKB-UniRule"/>
</dbReference>
<evidence type="ECO:0000256" key="15">
    <source>
        <dbReference type="PROSITE-ProRule" id="PRU01319"/>
    </source>
</evidence>
<keyword evidence="12 14" id="KW-0378">Hydrolase</keyword>
<proteinExistence type="inferred from homology"/>
<evidence type="ECO:0000256" key="2">
    <source>
        <dbReference type="ARBA" id="ARBA00001946"/>
    </source>
</evidence>
<dbReference type="Proteomes" id="UP000295717">
    <property type="component" value="Unassembled WGS sequence"/>
</dbReference>
<keyword evidence="13 14" id="KW-0464">Manganese</keyword>
<protein>
    <recommendedName>
        <fullName evidence="7 14">Ribonuclease HII</fullName>
        <shortName evidence="14">RNase HII</shortName>
        <ecNumber evidence="6 14">3.1.26.4</ecNumber>
    </recommendedName>
</protein>
<evidence type="ECO:0000256" key="11">
    <source>
        <dbReference type="ARBA" id="ARBA00022759"/>
    </source>
</evidence>
<dbReference type="GO" id="GO:0032299">
    <property type="term" value="C:ribonuclease H2 complex"/>
    <property type="evidence" value="ECO:0007669"/>
    <property type="project" value="TreeGrafter"/>
</dbReference>
<accession>A0A4R3N253</accession>
<sequence length="204" mass="21721">MMTERALLIAGVDEAGRGPLAGPVSAAAVILDPACPISGLDDSKKLSPARRATLERAIQEHALAWAVAWASVEEIDRLNILHASLLAMQRAVAALPIQPERILVDGNRCPDFAVETQAIIGGDGLVPAIGAASILAKVARDRLMVQMEQDFPGYGFVGHKGYPTRAHLEALRRLGPCAAHRRSFGPVRALLESTTGGMMHRLTP</sequence>
<evidence type="ECO:0000259" key="17">
    <source>
        <dbReference type="PROSITE" id="PS51975"/>
    </source>
</evidence>
<dbReference type="EC" id="3.1.26.4" evidence="6 14"/>
<dbReference type="FunFam" id="3.30.420.10:FF:000006">
    <property type="entry name" value="Ribonuclease HII"/>
    <property type="match status" value="1"/>
</dbReference>
<comment type="caution">
    <text evidence="18">The sequence shown here is derived from an EMBL/GenBank/DDBJ whole genome shotgun (WGS) entry which is preliminary data.</text>
</comment>
<dbReference type="NCBIfam" id="NF000596">
    <property type="entry name" value="PRK00015.1-4"/>
    <property type="match status" value="1"/>
</dbReference>
<feature type="binding site" evidence="14 15">
    <location>
        <position position="14"/>
    </location>
    <ligand>
        <name>a divalent metal cation</name>
        <dbReference type="ChEBI" id="CHEBI:60240"/>
    </ligand>
</feature>
<evidence type="ECO:0000256" key="9">
    <source>
        <dbReference type="ARBA" id="ARBA00022722"/>
    </source>
</evidence>
<comment type="function">
    <text evidence="3 14 16">Endonuclease that specifically degrades the RNA of RNA-DNA hybrids.</text>
</comment>
<comment type="subcellular location">
    <subcellularLocation>
        <location evidence="4 14">Cytoplasm</location>
    </subcellularLocation>
</comment>
<feature type="binding site" evidence="14 15">
    <location>
        <position position="13"/>
    </location>
    <ligand>
        <name>a divalent metal cation</name>
        <dbReference type="ChEBI" id="CHEBI:60240"/>
    </ligand>
</feature>
<dbReference type="InterPro" id="IPR022898">
    <property type="entry name" value="RNase_HII"/>
</dbReference>
<gene>
    <name evidence="14" type="primary">rnhB</name>
    <name evidence="18" type="ORF">EDC35_103426</name>
</gene>
<evidence type="ECO:0000256" key="1">
    <source>
        <dbReference type="ARBA" id="ARBA00000077"/>
    </source>
</evidence>
<evidence type="ECO:0000256" key="16">
    <source>
        <dbReference type="RuleBase" id="RU003515"/>
    </source>
</evidence>
<dbReference type="GO" id="GO:0043137">
    <property type="term" value="P:DNA replication, removal of RNA primer"/>
    <property type="evidence" value="ECO:0007669"/>
    <property type="project" value="TreeGrafter"/>
</dbReference>
<evidence type="ECO:0000256" key="13">
    <source>
        <dbReference type="ARBA" id="ARBA00023211"/>
    </source>
</evidence>
<reference evidence="18 19" key="1">
    <citation type="submission" date="2019-03" db="EMBL/GenBank/DDBJ databases">
        <title>Genomic Encyclopedia of Type Strains, Phase IV (KMG-IV): sequencing the most valuable type-strain genomes for metagenomic binning, comparative biology and taxonomic classification.</title>
        <authorList>
            <person name="Goeker M."/>
        </authorList>
    </citation>
    <scope>NUCLEOTIDE SEQUENCE [LARGE SCALE GENOMIC DNA]</scope>
    <source>
        <strain evidence="18 19">DSM 13587</strain>
    </source>
</reference>
<comment type="catalytic activity">
    <reaction evidence="1 14 15 16">
        <text>Endonucleolytic cleavage to 5'-phosphomonoester.</text>
        <dbReference type="EC" id="3.1.26.4"/>
    </reaction>
</comment>
<evidence type="ECO:0000256" key="10">
    <source>
        <dbReference type="ARBA" id="ARBA00022723"/>
    </source>
</evidence>
<evidence type="ECO:0000313" key="19">
    <source>
        <dbReference type="Proteomes" id="UP000295717"/>
    </source>
</evidence>
<feature type="domain" description="RNase H type-2" evidence="17">
    <location>
        <begin position="7"/>
        <end position="196"/>
    </location>
</feature>
<dbReference type="GO" id="GO:0006298">
    <property type="term" value="P:mismatch repair"/>
    <property type="evidence" value="ECO:0007669"/>
    <property type="project" value="TreeGrafter"/>
</dbReference>
<dbReference type="InterPro" id="IPR036397">
    <property type="entry name" value="RNaseH_sf"/>
</dbReference>
<dbReference type="Pfam" id="PF01351">
    <property type="entry name" value="RNase_HII"/>
    <property type="match status" value="1"/>
</dbReference>
<dbReference type="AlphaFoldDB" id="A0A4R3N253"/>
<dbReference type="GO" id="GO:0004523">
    <property type="term" value="F:RNA-DNA hybrid ribonuclease activity"/>
    <property type="evidence" value="ECO:0007669"/>
    <property type="project" value="UniProtKB-UniRule"/>
</dbReference>
<keyword evidence="10 14" id="KW-0479">Metal-binding</keyword>
<evidence type="ECO:0000256" key="7">
    <source>
        <dbReference type="ARBA" id="ARBA00019179"/>
    </source>
</evidence>
<dbReference type="GO" id="GO:0003723">
    <property type="term" value="F:RNA binding"/>
    <property type="evidence" value="ECO:0007669"/>
    <property type="project" value="UniProtKB-UniRule"/>
</dbReference>
<keyword evidence="8 14" id="KW-0963">Cytoplasm</keyword>
<comment type="cofactor">
    <cofactor evidence="14 15">
        <name>Mn(2+)</name>
        <dbReference type="ChEBI" id="CHEBI:29035"/>
    </cofactor>
    <cofactor evidence="14 15">
        <name>Mg(2+)</name>
        <dbReference type="ChEBI" id="CHEBI:18420"/>
    </cofactor>
    <text evidence="14 15">Manganese or magnesium. Binds 1 divalent metal ion per monomer in the absence of substrate. May bind a second metal ion after substrate binding.</text>
</comment>
<dbReference type="NCBIfam" id="NF000595">
    <property type="entry name" value="PRK00015.1-3"/>
    <property type="match status" value="1"/>
</dbReference>
<dbReference type="GO" id="GO:0005737">
    <property type="term" value="C:cytoplasm"/>
    <property type="evidence" value="ECO:0007669"/>
    <property type="project" value="UniProtKB-SubCell"/>
</dbReference>
<evidence type="ECO:0000256" key="5">
    <source>
        <dbReference type="ARBA" id="ARBA00007383"/>
    </source>
</evidence>
<comment type="cofactor">
    <cofactor evidence="2">
        <name>Mg(2+)</name>
        <dbReference type="ChEBI" id="CHEBI:18420"/>
    </cofactor>
</comment>
<dbReference type="SUPFAM" id="SSF53098">
    <property type="entry name" value="Ribonuclease H-like"/>
    <property type="match status" value="1"/>
</dbReference>
<dbReference type="Gene3D" id="3.30.420.10">
    <property type="entry name" value="Ribonuclease H-like superfamily/Ribonuclease H"/>
    <property type="match status" value="1"/>
</dbReference>
<dbReference type="InterPro" id="IPR012337">
    <property type="entry name" value="RNaseH-like_sf"/>
</dbReference>
<name>A0A4R3N253_9GAMM</name>
<dbReference type="CDD" id="cd07182">
    <property type="entry name" value="RNase_HII_bacteria_HII_like"/>
    <property type="match status" value="1"/>
</dbReference>
<keyword evidence="9 14" id="KW-0540">Nuclease</keyword>
<evidence type="ECO:0000256" key="4">
    <source>
        <dbReference type="ARBA" id="ARBA00004496"/>
    </source>
</evidence>
<organism evidence="18 19">
    <name type="scientific">Thiobaca trueperi</name>
    <dbReference type="NCBI Taxonomy" id="127458"/>
    <lineage>
        <taxon>Bacteria</taxon>
        <taxon>Pseudomonadati</taxon>
        <taxon>Pseudomonadota</taxon>
        <taxon>Gammaproteobacteria</taxon>
        <taxon>Chromatiales</taxon>
        <taxon>Chromatiaceae</taxon>
        <taxon>Thiobaca</taxon>
    </lineage>
</organism>
<dbReference type="InterPro" id="IPR001352">
    <property type="entry name" value="RNase_HII/HIII"/>
</dbReference>
<dbReference type="EMBL" id="SMAO01000003">
    <property type="protein sequence ID" value="TCT22327.1"/>
    <property type="molecule type" value="Genomic_DNA"/>
</dbReference>
<dbReference type="InterPro" id="IPR024567">
    <property type="entry name" value="RNase_HII/HIII_dom"/>
</dbReference>
<evidence type="ECO:0000256" key="6">
    <source>
        <dbReference type="ARBA" id="ARBA00012180"/>
    </source>
</evidence>
<dbReference type="PROSITE" id="PS51975">
    <property type="entry name" value="RNASE_H_2"/>
    <property type="match status" value="1"/>
</dbReference>
<evidence type="ECO:0000313" key="18">
    <source>
        <dbReference type="EMBL" id="TCT22327.1"/>
    </source>
</evidence>
<dbReference type="PANTHER" id="PTHR10954:SF18">
    <property type="entry name" value="RIBONUCLEASE HII"/>
    <property type="match status" value="1"/>
</dbReference>
<keyword evidence="11 14" id="KW-0255">Endonuclease</keyword>
<comment type="similarity">
    <text evidence="5 14 16">Belongs to the RNase HII family.</text>
</comment>
<evidence type="ECO:0000256" key="12">
    <source>
        <dbReference type="ARBA" id="ARBA00022801"/>
    </source>
</evidence>
<evidence type="ECO:0000256" key="8">
    <source>
        <dbReference type="ARBA" id="ARBA00022490"/>
    </source>
</evidence>
<evidence type="ECO:0000256" key="3">
    <source>
        <dbReference type="ARBA" id="ARBA00004065"/>
    </source>
</evidence>